<dbReference type="InterPro" id="IPR030678">
    <property type="entry name" value="Peptide/Ni-bd"/>
</dbReference>
<reference evidence="7 8" key="1">
    <citation type="submission" date="2017-03" db="EMBL/GenBank/DDBJ databases">
        <authorList>
            <person name="Afonso C.L."/>
            <person name="Miller P.J."/>
            <person name="Scott M.A."/>
            <person name="Spackman E."/>
            <person name="Goraichik I."/>
            <person name="Dimitrov K.M."/>
            <person name="Suarez D.L."/>
            <person name="Swayne D.E."/>
        </authorList>
    </citation>
    <scope>NUCLEOTIDE SEQUENCE [LARGE SCALE GENOMIC DNA]</scope>
    <source>
        <strain evidence="7">SB41UT1</strain>
    </source>
</reference>
<gene>
    <name evidence="7" type="primary">oppA_3</name>
    <name evidence="7" type="ORF">EHSB41UT_02854</name>
</gene>
<dbReference type="PANTHER" id="PTHR30290">
    <property type="entry name" value="PERIPLASMIC BINDING COMPONENT OF ABC TRANSPORTER"/>
    <property type="match status" value="1"/>
</dbReference>
<evidence type="ECO:0000313" key="7">
    <source>
        <dbReference type="EMBL" id="SMA48704.1"/>
    </source>
</evidence>
<evidence type="ECO:0000313" key="8">
    <source>
        <dbReference type="Proteomes" id="UP000196573"/>
    </source>
</evidence>
<dbReference type="FunFam" id="3.90.76.10:FF:000001">
    <property type="entry name" value="Oligopeptide ABC transporter substrate-binding protein"/>
    <property type="match status" value="1"/>
</dbReference>
<organism evidence="7 8">
    <name type="scientific">Parendozoicomonas haliclonae</name>
    <dbReference type="NCBI Taxonomy" id="1960125"/>
    <lineage>
        <taxon>Bacteria</taxon>
        <taxon>Pseudomonadati</taxon>
        <taxon>Pseudomonadota</taxon>
        <taxon>Gammaproteobacteria</taxon>
        <taxon>Oceanospirillales</taxon>
        <taxon>Endozoicomonadaceae</taxon>
        <taxon>Parendozoicomonas</taxon>
    </lineage>
</organism>
<dbReference type="PIRSF" id="PIRSF002741">
    <property type="entry name" value="MppA"/>
    <property type="match status" value="1"/>
</dbReference>
<evidence type="ECO:0000256" key="4">
    <source>
        <dbReference type="ARBA" id="ARBA00022729"/>
    </source>
</evidence>
<dbReference type="CDD" id="cd08504">
    <property type="entry name" value="PBP2_OppA"/>
    <property type="match status" value="1"/>
</dbReference>
<sequence length="539" mass="60561">MKKMIAFASLAMAISATLPAQAAEVPAGTQLAEDQVFRRGIGSEPASLDPQKIEGTPGGYVARDLFEGLVTQDGNGNTIPGTAESWTISDDGLVYTFKLRESARWSNGDPVTAGDFVYAFQRAVNPATASKYSWYMQIPGIVNADEVVAGDMDPSELGVKAVDDKTFQVTLKAPVPFFPKLLAHYTTFPTPQKVIEKHGDQWTRAENIVSNGAYTMEEWVVNERIIAKRNPHYWNNDKTVVDEVHYLPIVSQTSELNRYKAGEVDMTNEIPLEHFKSLKKDIPGEVKITPQIGTYYYTFNTERAPFNDVRVRKALAYAINRDAIANFVVGQGEKPTYSFTPDSVNGFVKPNLAWEKMNQKERETEAKRLLSEAGFDKGNPLEVELLYNTSESHKKVAIAISQMWKQALGVKVTLRNEEWKTFLDTRRQGDFDITRAGWLGDYNEASTMLSLWASYSDLNDAKWKNSEYDALLEKAKTTIDEGKRGLVYEKAEQVYAKDMPAAPIYQYVSSRLVKPYVGGYPLNNPEDNVFSRDIYIIKH</sequence>
<dbReference type="Gene3D" id="3.10.105.10">
    <property type="entry name" value="Dipeptide-binding Protein, Domain 3"/>
    <property type="match status" value="1"/>
</dbReference>
<accession>A0A1X7ALT1</accession>
<comment type="similarity">
    <text evidence="2">Belongs to the bacterial solute-binding protein 5 family.</text>
</comment>
<keyword evidence="8" id="KW-1185">Reference proteome</keyword>
<evidence type="ECO:0000256" key="1">
    <source>
        <dbReference type="ARBA" id="ARBA00004196"/>
    </source>
</evidence>
<feature type="signal peptide" evidence="5">
    <location>
        <begin position="1"/>
        <end position="22"/>
    </location>
</feature>
<dbReference type="AlphaFoldDB" id="A0A1X7ALT1"/>
<dbReference type="GO" id="GO:1904680">
    <property type="term" value="F:peptide transmembrane transporter activity"/>
    <property type="evidence" value="ECO:0007669"/>
    <property type="project" value="TreeGrafter"/>
</dbReference>
<keyword evidence="4 5" id="KW-0732">Signal</keyword>
<dbReference type="Gene3D" id="3.90.76.10">
    <property type="entry name" value="Dipeptide-binding Protein, Domain 1"/>
    <property type="match status" value="1"/>
</dbReference>
<evidence type="ECO:0000259" key="6">
    <source>
        <dbReference type="Pfam" id="PF00496"/>
    </source>
</evidence>
<dbReference type="SUPFAM" id="SSF53850">
    <property type="entry name" value="Periplasmic binding protein-like II"/>
    <property type="match status" value="1"/>
</dbReference>
<dbReference type="OrthoDB" id="9801912at2"/>
<comment type="subcellular location">
    <subcellularLocation>
        <location evidence="1">Cell envelope</location>
    </subcellularLocation>
</comment>
<proteinExistence type="inferred from homology"/>
<dbReference type="Proteomes" id="UP000196573">
    <property type="component" value="Unassembled WGS sequence"/>
</dbReference>
<dbReference type="EMBL" id="FWPT01000006">
    <property type="protein sequence ID" value="SMA48704.1"/>
    <property type="molecule type" value="Genomic_DNA"/>
</dbReference>
<feature type="domain" description="Solute-binding protein family 5" evidence="6">
    <location>
        <begin position="79"/>
        <end position="457"/>
    </location>
</feature>
<dbReference type="Gene3D" id="3.40.190.10">
    <property type="entry name" value="Periplasmic binding protein-like II"/>
    <property type="match status" value="1"/>
</dbReference>
<dbReference type="RefSeq" id="WP_087111021.1">
    <property type="nucleotide sequence ID" value="NZ_CBCSCN010000006.1"/>
</dbReference>
<protein>
    <submittedName>
        <fullName evidence="7">Periplasmic oligopeptide-binding protein</fullName>
    </submittedName>
</protein>
<name>A0A1X7ALT1_9GAMM</name>
<dbReference type="GO" id="GO:0030288">
    <property type="term" value="C:outer membrane-bounded periplasmic space"/>
    <property type="evidence" value="ECO:0007669"/>
    <property type="project" value="TreeGrafter"/>
</dbReference>
<evidence type="ECO:0000256" key="5">
    <source>
        <dbReference type="SAM" id="SignalP"/>
    </source>
</evidence>
<feature type="chain" id="PRO_5013072699" evidence="5">
    <location>
        <begin position="23"/>
        <end position="539"/>
    </location>
</feature>
<dbReference type="InterPro" id="IPR000914">
    <property type="entry name" value="SBP_5_dom"/>
</dbReference>
<dbReference type="Pfam" id="PF00496">
    <property type="entry name" value="SBP_bac_5"/>
    <property type="match status" value="1"/>
</dbReference>
<keyword evidence="3" id="KW-0813">Transport</keyword>
<evidence type="ECO:0000256" key="3">
    <source>
        <dbReference type="ARBA" id="ARBA00022448"/>
    </source>
</evidence>
<dbReference type="GO" id="GO:0015833">
    <property type="term" value="P:peptide transport"/>
    <property type="evidence" value="ECO:0007669"/>
    <property type="project" value="TreeGrafter"/>
</dbReference>
<dbReference type="InterPro" id="IPR039424">
    <property type="entry name" value="SBP_5"/>
</dbReference>
<dbReference type="FunFam" id="3.10.105.10:FF:000001">
    <property type="entry name" value="Oligopeptide ABC transporter, oligopeptide-binding protein"/>
    <property type="match status" value="1"/>
</dbReference>
<dbReference type="PANTHER" id="PTHR30290:SF10">
    <property type="entry name" value="PERIPLASMIC OLIGOPEPTIDE-BINDING PROTEIN-RELATED"/>
    <property type="match status" value="1"/>
</dbReference>
<dbReference type="GO" id="GO:0043190">
    <property type="term" value="C:ATP-binding cassette (ABC) transporter complex"/>
    <property type="evidence" value="ECO:0007669"/>
    <property type="project" value="InterPro"/>
</dbReference>
<evidence type="ECO:0000256" key="2">
    <source>
        <dbReference type="ARBA" id="ARBA00005695"/>
    </source>
</evidence>